<dbReference type="Proteomes" id="UP000829517">
    <property type="component" value="Unassembled WGS sequence"/>
</dbReference>
<dbReference type="RefSeq" id="WP_317207858.1">
    <property type="nucleotide sequence ID" value="NZ_JAETXX010000003.1"/>
</dbReference>
<evidence type="ECO:0000313" key="2">
    <source>
        <dbReference type="Proteomes" id="UP000829517"/>
    </source>
</evidence>
<organism evidence="1 2">
    <name type="scientific">Joostella atrarenae</name>
    <dbReference type="NCBI Taxonomy" id="679257"/>
    <lineage>
        <taxon>Bacteria</taxon>
        <taxon>Pseudomonadati</taxon>
        <taxon>Bacteroidota</taxon>
        <taxon>Flavobacteriia</taxon>
        <taxon>Flavobacteriales</taxon>
        <taxon>Flavobacteriaceae</taxon>
        <taxon>Joostella</taxon>
    </lineage>
</organism>
<protein>
    <submittedName>
        <fullName evidence="1">Uncharacterized protein</fullName>
    </submittedName>
</protein>
<keyword evidence="2" id="KW-1185">Reference proteome</keyword>
<name>A0ABS9J2Q7_9FLAO</name>
<reference evidence="1 2" key="1">
    <citation type="submission" date="2021-01" db="EMBL/GenBank/DDBJ databases">
        <title>Genome sequencing of Joostella atrarenae M1-2 (= KCTC 23194).</title>
        <authorList>
            <person name="Zakaria M.R."/>
            <person name="Lam M.Q."/>
            <person name="Chong C.S."/>
        </authorList>
    </citation>
    <scope>NUCLEOTIDE SEQUENCE [LARGE SCALE GENOMIC DNA]</scope>
    <source>
        <strain evidence="1 2">M1-2</strain>
    </source>
</reference>
<evidence type="ECO:0000313" key="1">
    <source>
        <dbReference type="EMBL" id="MCF8714674.1"/>
    </source>
</evidence>
<dbReference type="EMBL" id="JAETXX010000003">
    <property type="protein sequence ID" value="MCF8714674.1"/>
    <property type="molecule type" value="Genomic_DNA"/>
</dbReference>
<proteinExistence type="predicted"/>
<sequence>MATYKAALKMSMPIINPKLKEKMMINSDAKTETIIKANREMGNPKMTARFLILL</sequence>
<accession>A0ABS9J2Q7</accession>
<comment type="caution">
    <text evidence="1">The sequence shown here is derived from an EMBL/GenBank/DDBJ whole genome shotgun (WGS) entry which is preliminary data.</text>
</comment>
<gene>
    <name evidence="1" type="ORF">JM658_07495</name>
</gene>